<protein>
    <submittedName>
        <fullName evidence="5">Lrp/AsnC family transcriptional regulator</fullName>
    </submittedName>
</protein>
<keyword evidence="6" id="KW-1185">Reference proteome</keyword>
<reference evidence="5 6" key="1">
    <citation type="submission" date="2023-04" db="EMBL/GenBank/DDBJ databases">
        <title>Luteimonas endophyticus RD2P54.</title>
        <authorList>
            <person name="Sun J.-Q."/>
        </authorList>
    </citation>
    <scope>NUCLEOTIDE SEQUENCE [LARGE SCALE GENOMIC DNA]</scope>
    <source>
        <strain evidence="5 6">RD2P54</strain>
    </source>
</reference>
<gene>
    <name evidence="5" type="ORF">QFW77_07565</name>
</gene>
<dbReference type="InterPro" id="IPR000485">
    <property type="entry name" value="AsnC-type_HTH_dom"/>
</dbReference>
<comment type="caution">
    <text evidence="5">The sequence shown here is derived from an EMBL/GenBank/DDBJ whole genome shotgun (WGS) entry which is preliminary data.</text>
</comment>
<evidence type="ECO:0000313" key="6">
    <source>
        <dbReference type="Proteomes" id="UP001156940"/>
    </source>
</evidence>
<accession>A0ABT6J7P7</accession>
<evidence type="ECO:0000256" key="1">
    <source>
        <dbReference type="ARBA" id="ARBA00023015"/>
    </source>
</evidence>
<dbReference type="InterPro" id="IPR019888">
    <property type="entry name" value="Tscrpt_reg_AsnC-like"/>
</dbReference>
<dbReference type="PRINTS" id="PR00033">
    <property type="entry name" value="HTHASNC"/>
</dbReference>
<dbReference type="PANTHER" id="PTHR30154:SF34">
    <property type="entry name" value="TRANSCRIPTIONAL REGULATOR AZLB"/>
    <property type="match status" value="1"/>
</dbReference>
<proteinExistence type="predicted"/>
<dbReference type="InterPro" id="IPR036390">
    <property type="entry name" value="WH_DNA-bd_sf"/>
</dbReference>
<dbReference type="Proteomes" id="UP001156940">
    <property type="component" value="Unassembled WGS sequence"/>
</dbReference>
<dbReference type="Gene3D" id="1.10.10.10">
    <property type="entry name" value="Winged helix-like DNA-binding domain superfamily/Winged helix DNA-binding domain"/>
    <property type="match status" value="1"/>
</dbReference>
<organism evidence="5 6">
    <name type="scientific">Luteimonas endophytica</name>
    <dbReference type="NCBI Taxonomy" id="3042023"/>
    <lineage>
        <taxon>Bacteria</taxon>
        <taxon>Pseudomonadati</taxon>
        <taxon>Pseudomonadota</taxon>
        <taxon>Gammaproteobacteria</taxon>
        <taxon>Lysobacterales</taxon>
        <taxon>Lysobacteraceae</taxon>
        <taxon>Luteimonas</taxon>
    </lineage>
</organism>
<dbReference type="SMART" id="SM00344">
    <property type="entry name" value="HTH_ASNC"/>
    <property type="match status" value="1"/>
</dbReference>
<dbReference type="Gene3D" id="3.30.70.920">
    <property type="match status" value="1"/>
</dbReference>
<dbReference type="SUPFAM" id="SSF46785">
    <property type="entry name" value="Winged helix' DNA-binding domain"/>
    <property type="match status" value="1"/>
</dbReference>
<dbReference type="PANTHER" id="PTHR30154">
    <property type="entry name" value="LEUCINE-RESPONSIVE REGULATORY PROTEIN"/>
    <property type="match status" value="1"/>
</dbReference>
<dbReference type="InterPro" id="IPR036388">
    <property type="entry name" value="WH-like_DNA-bd_sf"/>
</dbReference>
<evidence type="ECO:0000256" key="3">
    <source>
        <dbReference type="ARBA" id="ARBA00023163"/>
    </source>
</evidence>
<evidence type="ECO:0000313" key="5">
    <source>
        <dbReference type="EMBL" id="MDH5822851.1"/>
    </source>
</evidence>
<feature type="domain" description="HTH asnC-type" evidence="4">
    <location>
        <begin position="1"/>
        <end position="62"/>
    </location>
</feature>
<dbReference type="InterPro" id="IPR011008">
    <property type="entry name" value="Dimeric_a/b-barrel"/>
</dbReference>
<keyword evidence="1" id="KW-0805">Transcription regulation</keyword>
<sequence length="143" mass="15147">MDDIDRRLLVLLREDASRPLKTLAAAVSLSRSSVRDRIARMEADGTIRRYTIELAPPAGALHAILLVRLQRTPDPAVVAAITAAAEVERCYSLAGEIDLLVELAGPDASAVNRARDRIAVLSGVASVVTALVLNRDKAPGAAS</sequence>
<dbReference type="Pfam" id="PF01037">
    <property type="entry name" value="AsnC_trans_reg"/>
    <property type="match status" value="1"/>
</dbReference>
<evidence type="ECO:0000259" key="4">
    <source>
        <dbReference type="PROSITE" id="PS50956"/>
    </source>
</evidence>
<dbReference type="Pfam" id="PF13404">
    <property type="entry name" value="HTH_AsnC-type"/>
    <property type="match status" value="1"/>
</dbReference>
<name>A0ABT6J7P7_9GAMM</name>
<dbReference type="SUPFAM" id="SSF54909">
    <property type="entry name" value="Dimeric alpha+beta barrel"/>
    <property type="match status" value="1"/>
</dbReference>
<dbReference type="EMBL" id="JARXRM010000028">
    <property type="protein sequence ID" value="MDH5822851.1"/>
    <property type="molecule type" value="Genomic_DNA"/>
</dbReference>
<keyword evidence="2" id="KW-0238">DNA-binding</keyword>
<evidence type="ECO:0000256" key="2">
    <source>
        <dbReference type="ARBA" id="ARBA00023125"/>
    </source>
</evidence>
<keyword evidence="3" id="KW-0804">Transcription</keyword>
<dbReference type="RefSeq" id="WP_280573850.1">
    <property type="nucleotide sequence ID" value="NZ_JARXRM010000028.1"/>
</dbReference>
<dbReference type="PROSITE" id="PS50956">
    <property type="entry name" value="HTH_ASNC_2"/>
    <property type="match status" value="1"/>
</dbReference>
<dbReference type="InterPro" id="IPR019887">
    <property type="entry name" value="Tscrpt_reg_AsnC/Lrp_C"/>
</dbReference>